<name>A0A918JZ27_9FLAO</name>
<keyword evidence="2" id="KW-1185">Reference proteome</keyword>
<organism evidence="1 2">
    <name type="scientific">Aquimarina muelleri</name>
    <dbReference type="NCBI Taxonomy" id="279356"/>
    <lineage>
        <taxon>Bacteria</taxon>
        <taxon>Pseudomonadati</taxon>
        <taxon>Bacteroidota</taxon>
        <taxon>Flavobacteriia</taxon>
        <taxon>Flavobacteriales</taxon>
        <taxon>Flavobacteriaceae</taxon>
        <taxon>Aquimarina</taxon>
    </lineage>
</organism>
<reference evidence="1 2" key="1">
    <citation type="journal article" date="2014" name="Int. J. Syst. Evol. Microbiol.">
        <title>Complete genome sequence of Corynebacterium casei LMG S-19264T (=DSM 44701T), isolated from a smear-ripened cheese.</title>
        <authorList>
            <consortium name="US DOE Joint Genome Institute (JGI-PGF)"/>
            <person name="Walter F."/>
            <person name="Albersmeier A."/>
            <person name="Kalinowski J."/>
            <person name="Ruckert C."/>
        </authorList>
    </citation>
    <scope>NUCLEOTIDE SEQUENCE [LARGE SCALE GENOMIC DNA]</scope>
    <source>
        <strain evidence="1 2">KCTC 12285</strain>
    </source>
</reference>
<evidence type="ECO:0000313" key="2">
    <source>
        <dbReference type="Proteomes" id="UP000601108"/>
    </source>
</evidence>
<dbReference type="EMBL" id="BMWS01000034">
    <property type="protein sequence ID" value="GGX32367.1"/>
    <property type="molecule type" value="Genomic_DNA"/>
</dbReference>
<comment type="caution">
    <text evidence="1">The sequence shown here is derived from an EMBL/GenBank/DDBJ whole genome shotgun (WGS) entry which is preliminary data.</text>
</comment>
<dbReference type="Proteomes" id="UP000601108">
    <property type="component" value="Unassembled WGS sequence"/>
</dbReference>
<gene>
    <name evidence="1" type="ORF">GCM10007384_36530</name>
</gene>
<sequence>MSCNSQEKTITQKELDVERAKLTDVESKILNNTFEYVSDMSLKELKIELHNNLQKWSKVEFKEKLFLKTNILIEDEEYSHPFQLYLEGIKKQIKVLKETTTFEQNFKNDTAFISFDAENKYKTGKYFKDTYKAQQIYYRSKDNHPKFKEGLDFSLDYSEIAYGKAKYIDSVVIKARFDYVTKYDTIVFCKDEMLQKQNFKINDIKGNYVYFEVDNNERFMQFEAYNEEGKKLSYKDSFNYHPGTYEKIKEEELILIEEKVQSIQITNSLSEAMRILEKLWIDLIIKGREKNAYQYSFRGNVDKVKFYIEKERKDDEFIFTAKDMFPSSFYLNEKNNETWVMSSKSNKLLFKLPETNLDFLKYDNFNQINSFYLAKDNNDGSEQYYYLNVEKQIFTKTDKGKAITENLVLIYGEGDLDAIYDNDNNNVSGFKYLEVETYRHNNKCYIIGKQKDRTYVLINSNGKEIGSISKEKVLSFSD</sequence>
<evidence type="ECO:0000313" key="1">
    <source>
        <dbReference type="EMBL" id="GGX32367.1"/>
    </source>
</evidence>
<accession>A0A918JZ27</accession>
<protein>
    <submittedName>
        <fullName evidence="1">Uncharacterized protein</fullName>
    </submittedName>
</protein>
<dbReference type="AlphaFoldDB" id="A0A918JZ27"/>
<proteinExistence type="predicted"/>